<dbReference type="SUPFAM" id="SSF160467">
    <property type="entry name" value="PH0987 N-terminal domain-like"/>
    <property type="match status" value="1"/>
</dbReference>
<dbReference type="InterPro" id="IPR010016">
    <property type="entry name" value="PxpB"/>
</dbReference>
<reference evidence="5 6" key="1">
    <citation type="journal article" date="2015" name="Genome Announc.">
        <title>Expanding the biotechnology potential of lactobacilli through comparative genomics of 213 strains and associated genera.</title>
        <authorList>
            <person name="Sun Z."/>
            <person name="Harris H.M."/>
            <person name="McCann A."/>
            <person name="Guo C."/>
            <person name="Argimon S."/>
            <person name="Zhang W."/>
            <person name="Yang X."/>
            <person name="Jeffery I.B."/>
            <person name="Cooney J.C."/>
            <person name="Kagawa T.F."/>
            <person name="Liu W."/>
            <person name="Song Y."/>
            <person name="Salvetti E."/>
            <person name="Wrobel A."/>
            <person name="Rasinkangas P."/>
            <person name="Parkhill J."/>
            <person name="Rea M.C."/>
            <person name="O'Sullivan O."/>
            <person name="Ritari J."/>
            <person name="Douillard F.P."/>
            <person name="Paul Ross R."/>
            <person name="Yang R."/>
            <person name="Briner A.E."/>
            <person name="Felis G.E."/>
            <person name="de Vos W.M."/>
            <person name="Barrangou R."/>
            <person name="Klaenhammer T.R."/>
            <person name="Caufield P.W."/>
            <person name="Cui Y."/>
            <person name="Zhang H."/>
            <person name="O'Toole P.W."/>
        </authorList>
    </citation>
    <scope>NUCLEOTIDE SEQUENCE [LARGE SCALE GENOMIC DNA]</scope>
    <source>
        <strain evidence="5 6">DSM 21116</strain>
    </source>
</reference>
<dbReference type="STRING" id="1423729.FC80_GL000133"/>
<dbReference type="PANTHER" id="PTHR34698:SF2">
    <property type="entry name" value="5-OXOPROLINASE SUBUNIT B"/>
    <property type="match status" value="1"/>
</dbReference>
<evidence type="ECO:0000256" key="1">
    <source>
        <dbReference type="ARBA" id="ARBA00022741"/>
    </source>
</evidence>
<feature type="domain" description="Carboxyltransferase" evidence="4">
    <location>
        <begin position="1"/>
        <end position="191"/>
    </location>
</feature>
<evidence type="ECO:0000259" key="4">
    <source>
        <dbReference type="SMART" id="SM00796"/>
    </source>
</evidence>
<name>A0A0R2CK38_9LACO</name>
<dbReference type="AlphaFoldDB" id="A0A0R2CK38"/>
<dbReference type="Proteomes" id="UP000051131">
    <property type="component" value="Unassembled WGS sequence"/>
</dbReference>
<evidence type="ECO:0000313" key="5">
    <source>
        <dbReference type="EMBL" id="KRM91953.1"/>
    </source>
</evidence>
<dbReference type="SUPFAM" id="SSF50891">
    <property type="entry name" value="Cyclophilin-like"/>
    <property type="match status" value="1"/>
</dbReference>
<accession>A0A0R2CK38</accession>
<dbReference type="EMBL" id="AYZE01000008">
    <property type="protein sequence ID" value="KRM91953.1"/>
    <property type="molecule type" value="Genomic_DNA"/>
</dbReference>
<dbReference type="SMART" id="SM00796">
    <property type="entry name" value="AHS1"/>
    <property type="match status" value="1"/>
</dbReference>
<dbReference type="Gene3D" id="2.40.100.10">
    <property type="entry name" value="Cyclophilin-like"/>
    <property type="match status" value="1"/>
</dbReference>
<dbReference type="InterPro" id="IPR029000">
    <property type="entry name" value="Cyclophilin-like_dom_sf"/>
</dbReference>
<organism evidence="5 6">
    <name type="scientific">Liquorilactobacillus cacaonum DSM 21116</name>
    <dbReference type="NCBI Taxonomy" id="1423729"/>
    <lineage>
        <taxon>Bacteria</taxon>
        <taxon>Bacillati</taxon>
        <taxon>Bacillota</taxon>
        <taxon>Bacilli</taxon>
        <taxon>Lactobacillales</taxon>
        <taxon>Lactobacillaceae</taxon>
        <taxon>Liquorilactobacillus</taxon>
    </lineage>
</organism>
<dbReference type="InterPro" id="IPR003833">
    <property type="entry name" value="CT_C_D"/>
</dbReference>
<keyword evidence="6" id="KW-1185">Reference proteome</keyword>
<dbReference type="NCBIfam" id="TIGR00370">
    <property type="entry name" value="5-oxoprolinase subunit PxpB"/>
    <property type="match status" value="1"/>
</dbReference>
<dbReference type="Gene3D" id="3.30.1360.40">
    <property type="match status" value="1"/>
</dbReference>
<dbReference type="GO" id="GO:0005524">
    <property type="term" value="F:ATP binding"/>
    <property type="evidence" value="ECO:0007669"/>
    <property type="project" value="UniProtKB-KW"/>
</dbReference>
<evidence type="ECO:0000313" key="6">
    <source>
        <dbReference type="Proteomes" id="UP000051131"/>
    </source>
</evidence>
<keyword evidence="3" id="KW-0067">ATP-binding</keyword>
<proteinExistence type="predicted"/>
<evidence type="ECO:0000256" key="2">
    <source>
        <dbReference type="ARBA" id="ARBA00022801"/>
    </source>
</evidence>
<protein>
    <recommendedName>
        <fullName evidence="4">Carboxyltransferase domain-containing protein</fullName>
    </recommendedName>
</protein>
<dbReference type="GO" id="GO:0016787">
    <property type="term" value="F:hydrolase activity"/>
    <property type="evidence" value="ECO:0007669"/>
    <property type="project" value="UniProtKB-KW"/>
</dbReference>
<sequence length="231" mass="26414">MLINFADKIDIRENVLIHKVVKALKKQINIIETITPAYSSILINFNACMITYREINEKVNQILTVFDTSSQDEQVKVIEIPVCYDDEFAIDIKEIAEFGNMSIADLIKLHTRDNYFIYMLGFMPCYPYLGTTPDRIGIPRLETPRGKVPAGSVALAGKQAGIYPVESPGGWHIIGRTPIVLYNPEEPQARYEAGNYLHFYPISKTEFYQIKELDNRGMFRLKERVLGTPFN</sequence>
<dbReference type="Pfam" id="PF02682">
    <property type="entry name" value="CT_C_D"/>
    <property type="match status" value="1"/>
</dbReference>
<gene>
    <name evidence="5" type="ORF">FC80_GL000133</name>
</gene>
<keyword evidence="2" id="KW-0378">Hydrolase</keyword>
<evidence type="ECO:0000256" key="3">
    <source>
        <dbReference type="ARBA" id="ARBA00022840"/>
    </source>
</evidence>
<keyword evidence="1" id="KW-0547">Nucleotide-binding</keyword>
<comment type="caution">
    <text evidence="5">The sequence shown here is derived from an EMBL/GenBank/DDBJ whole genome shotgun (WGS) entry which is preliminary data.</text>
</comment>
<dbReference type="PANTHER" id="PTHR34698">
    <property type="entry name" value="5-OXOPROLINASE SUBUNIT B"/>
    <property type="match status" value="1"/>
</dbReference>
<dbReference type="PATRIC" id="fig|1423729.3.peg.135"/>